<reference evidence="1" key="1">
    <citation type="submission" date="2021-01" db="EMBL/GenBank/DDBJ databases">
        <authorList>
            <person name="Corre E."/>
            <person name="Pelletier E."/>
            <person name="Niang G."/>
            <person name="Scheremetjew M."/>
            <person name="Finn R."/>
            <person name="Kale V."/>
            <person name="Holt S."/>
            <person name="Cochrane G."/>
            <person name="Meng A."/>
            <person name="Brown T."/>
            <person name="Cohen L."/>
        </authorList>
    </citation>
    <scope>NUCLEOTIDE SEQUENCE</scope>
    <source>
        <strain evidence="1">CCMP1381</strain>
    </source>
</reference>
<dbReference type="PANTHER" id="PTHR35340">
    <property type="entry name" value="PQQ ENZYME REPEAT PROTEIN-RELATED"/>
    <property type="match status" value="1"/>
</dbReference>
<dbReference type="Pfam" id="PF05935">
    <property type="entry name" value="Arylsulfotrans"/>
    <property type="match status" value="1"/>
</dbReference>
<proteinExistence type="predicted"/>
<gene>
    <name evidence="1" type="ORF">DSPE1174_LOCUS18501</name>
</gene>
<organism evidence="1">
    <name type="scientific">Octactis speculum</name>
    <dbReference type="NCBI Taxonomy" id="3111310"/>
    <lineage>
        <taxon>Eukaryota</taxon>
        <taxon>Sar</taxon>
        <taxon>Stramenopiles</taxon>
        <taxon>Ochrophyta</taxon>
        <taxon>Dictyochophyceae</taxon>
        <taxon>Dictyochales</taxon>
        <taxon>Dictyochaceae</taxon>
        <taxon>Octactis</taxon>
    </lineage>
</organism>
<dbReference type="AlphaFoldDB" id="A0A7S2D121"/>
<sequence length="422" mass="47731">MDANTGNYSSSLLVFMQMDGVISKIFPTFSIEKNLHFCGVKLRDPSTVLLAGNGGTSEFGHQYLLKWETGEFKKIAGGKIANCHDMMWAYDGDATWQPGSSSEGTIELRNASTGRKISVTKLEPYAKDVNHAQPIEQDSVVIASSRLTNAVIKANVNAGEVKWVAGGEYGEFEMHTLKGETKAAGENMFVGQHNAEYFGENEYMMFDNNYKTGNTSRLLIVKIDVDNMRMTELWEYINAPYPWGYTPYFGDNDRLPTGNLLGCFWPYKLSGKEYEEVDYEARAIEIVRDTKETAWKMDVYGRNSCSEHVCTRQSAEGWKMYSIERFYVAPLVYNVTCATDDATNAIFFNTINNFKQNDQYEGTYKLKNDDGSLVVEGDFNYLAHWRSTPVSFQFDSTENDSNEYVLSVKNQWGDETPHSVTC</sequence>
<dbReference type="InterPro" id="IPR053143">
    <property type="entry name" value="Arylsulfate_ST"/>
</dbReference>
<evidence type="ECO:0000313" key="1">
    <source>
        <dbReference type="EMBL" id="CAD9441096.1"/>
    </source>
</evidence>
<dbReference type="GO" id="GO:0004062">
    <property type="term" value="F:aryl sulfotransferase activity"/>
    <property type="evidence" value="ECO:0007669"/>
    <property type="project" value="InterPro"/>
</dbReference>
<dbReference type="EMBL" id="HBGS01035777">
    <property type="protein sequence ID" value="CAD9441096.1"/>
    <property type="molecule type" value="Transcribed_RNA"/>
</dbReference>
<protein>
    <submittedName>
        <fullName evidence="1">Uncharacterized protein</fullName>
    </submittedName>
</protein>
<name>A0A7S2D121_9STRA</name>
<dbReference type="InterPro" id="IPR010262">
    <property type="entry name" value="Arylsulfotransferase_bact"/>
</dbReference>
<accession>A0A7S2D121</accession>
<dbReference type="PANTHER" id="PTHR35340:SF5">
    <property type="entry name" value="ASST-DOMAIN-CONTAINING PROTEIN"/>
    <property type="match status" value="1"/>
</dbReference>